<organism evidence="2 3">
    <name type="scientific">Danxiaibacter flavus</name>
    <dbReference type="NCBI Taxonomy" id="3049108"/>
    <lineage>
        <taxon>Bacteria</taxon>
        <taxon>Pseudomonadati</taxon>
        <taxon>Bacteroidota</taxon>
        <taxon>Chitinophagia</taxon>
        <taxon>Chitinophagales</taxon>
        <taxon>Chitinophagaceae</taxon>
        <taxon>Danxiaibacter</taxon>
    </lineage>
</organism>
<dbReference type="Proteomes" id="UP001560573">
    <property type="component" value="Unassembled WGS sequence"/>
</dbReference>
<dbReference type="SUPFAM" id="SSF56954">
    <property type="entry name" value="Outer membrane efflux proteins (OEP)"/>
    <property type="match status" value="1"/>
</dbReference>
<reference evidence="2 3" key="1">
    <citation type="submission" date="2023-07" db="EMBL/GenBank/DDBJ databases">
        <authorList>
            <person name="Lian W.-H."/>
        </authorList>
    </citation>
    <scope>NUCLEOTIDE SEQUENCE [LARGE SCALE GENOMIC DNA]</scope>
    <source>
        <strain evidence="2 3">SYSU DXS3180</strain>
    </source>
</reference>
<accession>A0ABV3ZDE6</accession>
<dbReference type="EMBL" id="JAULBC010000002">
    <property type="protein sequence ID" value="MEX6687510.1"/>
    <property type="molecule type" value="Genomic_DNA"/>
</dbReference>
<comment type="caution">
    <text evidence="2">The sequence shown here is derived from an EMBL/GenBank/DDBJ whole genome shotgun (WGS) entry which is preliminary data.</text>
</comment>
<evidence type="ECO:0000313" key="2">
    <source>
        <dbReference type="EMBL" id="MEX6687510.1"/>
    </source>
</evidence>
<keyword evidence="1" id="KW-0732">Signal</keyword>
<protein>
    <submittedName>
        <fullName evidence="2">TolC family protein</fullName>
    </submittedName>
</protein>
<sequence>MKKAILNILALFLFLTGFSQTTSEILKYKTPKLAVDSIADALAELAADNPQIKGAAYEAKSAEYTWKASRYAWSNAIFAAGNVNEYTLNKKKSQEQGITTLYPRYNFGVRITLSDFLVNPKTAKANYYRLQSENQKLKQTAAEIKKQVIIAYQEYALAQKLQALQQEVMQDELVSFTKSEERFKNGEISLEAYTAAIKMYNEDEVKNETLKKDLRVKQATLESYLGMNIEDAFIHIGALMAQRAPVTQSQNSGATITK</sequence>
<proteinExistence type="predicted"/>
<evidence type="ECO:0000256" key="1">
    <source>
        <dbReference type="SAM" id="SignalP"/>
    </source>
</evidence>
<name>A0ABV3ZDE6_9BACT</name>
<gene>
    <name evidence="2" type="ORF">QTN47_08415</name>
</gene>
<feature type="signal peptide" evidence="1">
    <location>
        <begin position="1"/>
        <end position="21"/>
    </location>
</feature>
<evidence type="ECO:0000313" key="3">
    <source>
        <dbReference type="Proteomes" id="UP001560573"/>
    </source>
</evidence>
<dbReference type="Gene3D" id="1.20.1600.10">
    <property type="entry name" value="Outer membrane efflux proteins (OEP)"/>
    <property type="match status" value="1"/>
</dbReference>
<dbReference type="RefSeq" id="WP_369328915.1">
    <property type="nucleotide sequence ID" value="NZ_JAULBC010000002.1"/>
</dbReference>
<feature type="chain" id="PRO_5046200551" evidence="1">
    <location>
        <begin position="22"/>
        <end position="258"/>
    </location>
</feature>
<keyword evidence="3" id="KW-1185">Reference proteome</keyword>